<dbReference type="SMART" id="SM00260">
    <property type="entry name" value="CheW"/>
    <property type="match status" value="1"/>
</dbReference>
<name>A0A9D8PNY4_9DELT</name>
<dbReference type="PANTHER" id="PTHR22617:SF23">
    <property type="entry name" value="CHEMOTAXIS PROTEIN CHEW"/>
    <property type="match status" value="1"/>
</dbReference>
<feature type="domain" description="CheW-like" evidence="1">
    <location>
        <begin position="16"/>
        <end position="160"/>
    </location>
</feature>
<dbReference type="Proteomes" id="UP000809273">
    <property type="component" value="Unassembled WGS sequence"/>
</dbReference>
<dbReference type="GO" id="GO:0005829">
    <property type="term" value="C:cytosol"/>
    <property type="evidence" value="ECO:0007669"/>
    <property type="project" value="TreeGrafter"/>
</dbReference>
<accession>A0A9D8PNY4</accession>
<dbReference type="SUPFAM" id="SSF50341">
    <property type="entry name" value="CheW-like"/>
    <property type="match status" value="1"/>
</dbReference>
<dbReference type="PROSITE" id="PS50851">
    <property type="entry name" value="CHEW"/>
    <property type="match status" value="1"/>
</dbReference>
<dbReference type="CDD" id="cd00732">
    <property type="entry name" value="CheW"/>
    <property type="match status" value="1"/>
</dbReference>
<reference evidence="2" key="1">
    <citation type="journal article" date="2021" name="Environ. Microbiol.">
        <title>Genomic characterization of three novel Desulfobacterota classes expand the metabolic and phylogenetic diversity of the phylum.</title>
        <authorList>
            <person name="Murphy C.L."/>
            <person name="Biggerstaff J."/>
            <person name="Eichhorn A."/>
            <person name="Ewing E."/>
            <person name="Shahan R."/>
            <person name="Soriano D."/>
            <person name="Stewart S."/>
            <person name="VanMol K."/>
            <person name="Walker R."/>
            <person name="Walters P."/>
            <person name="Elshahed M.S."/>
            <person name="Youssef N.H."/>
        </authorList>
    </citation>
    <scope>NUCLEOTIDE SEQUENCE</scope>
    <source>
        <strain evidence="2">Zod_Metabat.24</strain>
    </source>
</reference>
<evidence type="ECO:0000313" key="3">
    <source>
        <dbReference type="Proteomes" id="UP000809273"/>
    </source>
</evidence>
<dbReference type="PANTHER" id="PTHR22617">
    <property type="entry name" value="CHEMOTAXIS SENSOR HISTIDINE KINASE-RELATED"/>
    <property type="match status" value="1"/>
</dbReference>
<dbReference type="InterPro" id="IPR039315">
    <property type="entry name" value="CheW"/>
</dbReference>
<evidence type="ECO:0000259" key="1">
    <source>
        <dbReference type="PROSITE" id="PS50851"/>
    </source>
</evidence>
<dbReference type="InterPro" id="IPR036061">
    <property type="entry name" value="CheW-like_dom_sf"/>
</dbReference>
<reference evidence="2" key="2">
    <citation type="submission" date="2021-01" db="EMBL/GenBank/DDBJ databases">
        <authorList>
            <person name="Hahn C.R."/>
            <person name="Youssef N.H."/>
            <person name="Elshahed M."/>
        </authorList>
    </citation>
    <scope>NUCLEOTIDE SEQUENCE</scope>
    <source>
        <strain evidence="2">Zod_Metabat.24</strain>
    </source>
</reference>
<proteinExistence type="predicted"/>
<dbReference type="EMBL" id="JAFGIX010000022">
    <property type="protein sequence ID" value="MBN1572390.1"/>
    <property type="molecule type" value="Genomic_DNA"/>
</dbReference>
<comment type="caution">
    <text evidence="2">The sequence shown here is derived from an EMBL/GenBank/DDBJ whole genome shotgun (WGS) entry which is preliminary data.</text>
</comment>
<dbReference type="InterPro" id="IPR002545">
    <property type="entry name" value="CheW-lke_dom"/>
</dbReference>
<sequence>MAEAERSDLSIGRGGDSQIVTFFLADEEFGVDILLVKEIIRPAPITEVPNTLSYVEGVINLRGKVVPVVDLRKRLYLPASPQDKSTRIMIIEMQERTTGFILDSVSKVITLPKDSIQAAPDMITVGVDSEYILGVSRVEDGGDRLIILLDFSKILTETERDEIGHLE</sequence>
<dbReference type="GO" id="GO:0007165">
    <property type="term" value="P:signal transduction"/>
    <property type="evidence" value="ECO:0007669"/>
    <property type="project" value="InterPro"/>
</dbReference>
<protein>
    <submittedName>
        <fullName evidence="2">Chemotaxis protein CheW</fullName>
    </submittedName>
</protein>
<dbReference type="Pfam" id="PF01584">
    <property type="entry name" value="CheW"/>
    <property type="match status" value="1"/>
</dbReference>
<organism evidence="2 3">
    <name type="scientific">Candidatus Zymogenus saltonus</name>
    <dbReference type="NCBI Taxonomy" id="2844893"/>
    <lineage>
        <taxon>Bacteria</taxon>
        <taxon>Deltaproteobacteria</taxon>
        <taxon>Candidatus Zymogenia</taxon>
        <taxon>Candidatus Zymogeniales</taxon>
        <taxon>Candidatus Zymogenaceae</taxon>
        <taxon>Candidatus Zymogenus</taxon>
    </lineage>
</organism>
<dbReference type="AlphaFoldDB" id="A0A9D8PNY4"/>
<dbReference type="GO" id="GO:0006935">
    <property type="term" value="P:chemotaxis"/>
    <property type="evidence" value="ECO:0007669"/>
    <property type="project" value="InterPro"/>
</dbReference>
<evidence type="ECO:0000313" key="2">
    <source>
        <dbReference type="EMBL" id="MBN1572390.1"/>
    </source>
</evidence>
<dbReference type="Gene3D" id="2.40.50.180">
    <property type="entry name" value="CheA-289, Domain 4"/>
    <property type="match status" value="1"/>
</dbReference>
<gene>
    <name evidence="2" type="ORF">JW984_04255</name>
</gene>
<dbReference type="Gene3D" id="2.30.30.40">
    <property type="entry name" value="SH3 Domains"/>
    <property type="match status" value="1"/>
</dbReference>